<evidence type="ECO:0000313" key="2">
    <source>
        <dbReference type="Proteomes" id="UP000294564"/>
    </source>
</evidence>
<keyword evidence="2" id="KW-1185">Reference proteome</keyword>
<dbReference type="RefSeq" id="WP_132796097.1">
    <property type="nucleotide sequence ID" value="NZ_SLXM01000030.1"/>
</dbReference>
<organism evidence="1 2">
    <name type="scientific">Tenacibaculum skagerrakense</name>
    <dbReference type="NCBI Taxonomy" id="186571"/>
    <lineage>
        <taxon>Bacteria</taxon>
        <taxon>Pseudomonadati</taxon>
        <taxon>Bacteroidota</taxon>
        <taxon>Flavobacteriia</taxon>
        <taxon>Flavobacteriales</taxon>
        <taxon>Flavobacteriaceae</taxon>
        <taxon>Tenacibaculum</taxon>
    </lineage>
</organism>
<protein>
    <submittedName>
        <fullName evidence="1">Uncharacterized protein</fullName>
    </submittedName>
</protein>
<dbReference type="OrthoDB" id="1190722at2"/>
<name>A0A4R2NHF6_9FLAO</name>
<dbReference type="EMBL" id="SLXM01000030">
    <property type="protein sequence ID" value="TCP20791.1"/>
    <property type="molecule type" value="Genomic_DNA"/>
</dbReference>
<dbReference type="Proteomes" id="UP000294564">
    <property type="component" value="Unassembled WGS sequence"/>
</dbReference>
<sequence>MKIFGLNFRSKKNSFEDESKAMREEQQKLYGSHNIDFRLKIKDDKKAIIKYFIETEEVAKKYHFQGAIHPVYTKELKKIAESEMSDYSKDESFKTFYHLIRLNTLFKPSQKKYPLYQKAYKELIPDIGSLNYYECSVNKFEAYLFFELQKGKNTFGKTNYQEFIQIRKFIFKTHSYQSYPAFRENKEKFRPMLDCLILIKRIQNGLSSFITNSRLCAGAITLLLLDENQDSKITLKSLHTKDQDEEIIDFIAQFYKAHQNSKANIDLLNDLYQKYPKEWIDWA</sequence>
<dbReference type="AlphaFoldDB" id="A0A4R2NHF6"/>
<comment type="caution">
    <text evidence="1">The sequence shown here is derived from an EMBL/GenBank/DDBJ whole genome shotgun (WGS) entry which is preliminary data.</text>
</comment>
<accession>A0A4R2NHF6</accession>
<gene>
    <name evidence="1" type="ORF">EV195_1301</name>
</gene>
<reference evidence="1 2" key="1">
    <citation type="submission" date="2019-03" db="EMBL/GenBank/DDBJ databases">
        <title>Genomic Encyclopedia of Type Strains, Phase IV (KMG-IV): sequencing the most valuable type-strain genomes for metagenomic binning, comparative biology and taxonomic classification.</title>
        <authorList>
            <person name="Goeker M."/>
        </authorList>
    </citation>
    <scope>NUCLEOTIDE SEQUENCE [LARGE SCALE GENOMIC DNA]</scope>
    <source>
        <strain evidence="1 2">DSM 14836</strain>
    </source>
</reference>
<evidence type="ECO:0000313" key="1">
    <source>
        <dbReference type="EMBL" id="TCP20791.1"/>
    </source>
</evidence>
<proteinExistence type="predicted"/>